<dbReference type="RefSeq" id="XP_062624463.1">
    <property type="nucleotide sequence ID" value="XM_062768479.1"/>
</dbReference>
<name>A0AAF1BFR1_9TREE</name>
<feature type="region of interest" description="Disordered" evidence="1">
    <location>
        <begin position="452"/>
        <end position="580"/>
    </location>
</feature>
<feature type="region of interest" description="Disordered" evidence="1">
    <location>
        <begin position="31"/>
        <end position="53"/>
    </location>
</feature>
<reference evidence="2" key="1">
    <citation type="submission" date="2023-10" db="EMBL/GenBank/DDBJ databases">
        <authorList>
            <person name="Noh H."/>
        </authorList>
    </citation>
    <scope>NUCLEOTIDE SEQUENCE</scope>
    <source>
        <strain evidence="2">DUCC4014</strain>
    </source>
</reference>
<feature type="compositionally biased region" description="Low complexity" evidence="1">
    <location>
        <begin position="530"/>
        <end position="554"/>
    </location>
</feature>
<dbReference type="AlphaFoldDB" id="A0AAF1BFR1"/>
<feature type="compositionally biased region" description="Polar residues" evidence="1">
    <location>
        <begin position="520"/>
        <end position="529"/>
    </location>
</feature>
<evidence type="ECO:0000256" key="1">
    <source>
        <dbReference type="SAM" id="MobiDB-lite"/>
    </source>
</evidence>
<feature type="region of interest" description="Disordered" evidence="1">
    <location>
        <begin position="207"/>
        <end position="240"/>
    </location>
</feature>
<gene>
    <name evidence="2" type="ORF">LOC62_02G001979</name>
</gene>
<feature type="compositionally biased region" description="Polar residues" evidence="1">
    <location>
        <begin position="557"/>
        <end position="568"/>
    </location>
</feature>
<dbReference type="EMBL" id="CP086715">
    <property type="protein sequence ID" value="WOO78431.1"/>
    <property type="molecule type" value="Genomic_DNA"/>
</dbReference>
<feature type="compositionally biased region" description="Low complexity" evidence="1">
    <location>
        <begin position="460"/>
        <end position="474"/>
    </location>
</feature>
<feature type="region of interest" description="Disordered" evidence="1">
    <location>
        <begin position="108"/>
        <end position="157"/>
    </location>
</feature>
<feature type="region of interest" description="Disordered" evidence="1">
    <location>
        <begin position="272"/>
        <end position="313"/>
    </location>
</feature>
<feature type="compositionally biased region" description="Basic and acidic residues" evidence="1">
    <location>
        <begin position="122"/>
        <end position="135"/>
    </location>
</feature>
<sequence>MYAPFQYAFHDSAQGGQPVAPQYSLHHQAMHHGTAAGSMTDSDHTPTLSHSSPAHVPALHVTHATPTRLRSRRAVAAAAGGVADRPLNALEVSVEPYDDADAVMSTKSEMAPRGIKPPMTDEDARKQRKREMGRERQRRKRLRDKEKREAAKAAVTATGEAMPFSSGSRSTLAPSSLAFDNLPSSASSTYSNLPPMGISLSPTTSFAMSAGSTSMSDSSSPSHSFSPTMSTPGGINFTDDPAWQEHTAVFGNLSLSPDATVRAKPRPSSVALASVTASRRPSDQPEFQPFGLHADQRPSPAKRRKSDSEDERHARVGLGVIIDPELEGVGPFNPGRPAQRRSVSDHSSLGDSMEVSPDRSPTPPPVPDLPAEFRQFASRSMVATAGGGEQPSPEGVFFSSAVVLALNDSQWGAVLETKLGIKRKHLEAMATDIAAAYEKWRVQSGTGQVTLDPATRMSMTQSPTTSASPNTSSAFHTPSQPSRVQDGAPLKSPSTSSTASDVAPLAVSRSSSTPSIPTTMRLTQVQMPETPQSKPASSSSTTSPVQPTLQTPLTGQGRFTPQQWSNATAPPLGRPYEGEWRGAYPHHALSSPITSRGKDGGPPGITIMPAPVHMQPAMPSPGAPGSHYGHHADFQRASMAAYSPATPVNQRHLTGVPIYYNPQFQNPLAPPPGPGLQSSPPGLEGAQVVGADGAPMFAVNGAAV</sequence>
<evidence type="ECO:0000313" key="3">
    <source>
        <dbReference type="Proteomes" id="UP000827549"/>
    </source>
</evidence>
<keyword evidence="3" id="KW-1185">Reference proteome</keyword>
<organism evidence="2 3">
    <name type="scientific">Vanrija pseudolonga</name>
    <dbReference type="NCBI Taxonomy" id="143232"/>
    <lineage>
        <taxon>Eukaryota</taxon>
        <taxon>Fungi</taxon>
        <taxon>Dikarya</taxon>
        <taxon>Basidiomycota</taxon>
        <taxon>Agaricomycotina</taxon>
        <taxon>Tremellomycetes</taxon>
        <taxon>Trichosporonales</taxon>
        <taxon>Trichosporonaceae</taxon>
        <taxon>Vanrija</taxon>
    </lineage>
</organism>
<feature type="compositionally biased region" description="Low complexity" evidence="1">
    <location>
        <begin position="508"/>
        <end position="519"/>
    </location>
</feature>
<accession>A0AAF1BFR1</accession>
<dbReference type="GeneID" id="87805230"/>
<dbReference type="Proteomes" id="UP000827549">
    <property type="component" value="Chromosome 2"/>
</dbReference>
<feature type="compositionally biased region" description="Polar residues" evidence="1">
    <location>
        <begin position="37"/>
        <end position="52"/>
    </location>
</feature>
<protein>
    <submittedName>
        <fullName evidence="2">Uncharacterized protein</fullName>
    </submittedName>
</protein>
<feature type="compositionally biased region" description="Low complexity" evidence="1">
    <location>
        <begin position="208"/>
        <end position="232"/>
    </location>
</feature>
<evidence type="ECO:0000313" key="2">
    <source>
        <dbReference type="EMBL" id="WOO78431.1"/>
    </source>
</evidence>
<feature type="region of interest" description="Disordered" evidence="1">
    <location>
        <begin position="325"/>
        <end position="370"/>
    </location>
</feature>
<proteinExistence type="predicted"/>